<gene>
    <name evidence="1" type="ORF">F8O04_12105</name>
</gene>
<dbReference type="AlphaFoldDB" id="A0A6H9WQS4"/>
<sequence length="147" mass="15611">MAGAPLADHEQISAWLGLSAPAPGSPESERAATVVSVISDLARGEARRPDWTLETVPEQVSAIVLMVAASAYVNPDGKTSVTTEEVTRRWERGELFSASQIATLRACRPGSSGGISTIQYGPSWETRSIWAPTSNGGPVHLYDGRGY</sequence>
<keyword evidence="2" id="KW-1185">Reference proteome</keyword>
<comment type="caution">
    <text evidence="1">The sequence shown here is derived from an EMBL/GenBank/DDBJ whole genome shotgun (WGS) entry which is preliminary data.</text>
</comment>
<proteinExistence type="predicted"/>
<protein>
    <recommendedName>
        <fullName evidence="3">Head-to-tail adaptor</fullName>
    </recommendedName>
</protein>
<evidence type="ECO:0000313" key="2">
    <source>
        <dbReference type="Proteomes" id="UP000431744"/>
    </source>
</evidence>
<dbReference type="EMBL" id="WBJY01000002">
    <property type="protein sequence ID" value="KAB1648421.1"/>
    <property type="molecule type" value="Genomic_DNA"/>
</dbReference>
<organism evidence="1 2">
    <name type="scientific">Pseudoclavibacter endophyticus</name>
    <dbReference type="NCBI Taxonomy" id="1778590"/>
    <lineage>
        <taxon>Bacteria</taxon>
        <taxon>Bacillati</taxon>
        <taxon>Actinomycetota</taxon>
        <taxon>Actinomycetes</taxon>
        <taxon>Micrococcales</taxon>
        <taxon>Microbacteriaceae</taxon>
        <taxon>Pseudoclavibacter</taxon>
    </lineage>
</organism>
<dbReference type="Proteomes" id="UP000431744">
    <property type="component" value="Unassembled WGS sequence"/>
</dbReference>
<dbReference type="OrthoDB" id="5116600at2"/>
<evidence type="ECO:0000313" key="1">
    <source>
        <dbReference type="EMBL" id="KAB1648421.1"/>
    </source>
</evidence>
<reference evidence="1 2" key="1">
    <citation type="submission" date="2019-09" db="EMBL/GenBank/DDBJ databases">
        <title>Phylogeny of genus Pseudoclavibacter and closely related genus.</title>
        <authorList>
            <person name="Li Y."/>
        </authorList>
    </citation>
    <scope>NUCLEOTIDE SEQUENCE [LARGE SCALE GENOMIC DNA]</scope>
    <source>
        <strain evidence="1 2">EGI 60007</strain>
    </source>
</reference>
<evidence type="ECO:0008006" key="3">
    <source>
        <dbReference type="Google" id="ProtNLM"/>
    </source>
</evidence>
<dbReference type="RefSeq" id="WP_158029616.1">
    <property type="nucleotide sequence ID" value="NZ_BMHG01000001.1"/>
</dbReference>
<name>A0A6H9WQS4_9MICO</name>
<accession>A0A6H9WQS4</accession>